<feature type="compositionally biased region" description="Polar residues" evidence="1">
    <location>
        <begin position="154"/>
        <end position="164"/>
    </location>
</feature>
<dbReference type="InParanoid" id="A0A2J7RII4"/>
<evidence type="ECO:0000313" key="2">
    <source>
        <dbReference type="EMBL" id="PNF40641.1"/>
    </source>
</evidence>
<evidence type="ECO:0000313" key="3">
    <source>
        <dbReference type="Proteomes" id="UP000235965"/>
    </source>
</evidence>
<feature type="compositionally biased region" description="Basic and acidic residues" evidence="1">
    <location>
        <begin position="313"/>
        <end position="332"/>
    </location>
</feature>
<proteinExistence type="predicted"/>
<feature type="compositionally biased region" description="Basic and acidic residues" evidence="1">
    <location>
        <begin position="459"/>
        <end position="470"/>
    </location>
</feature>
<organism evidence="2 3">
    <name type="scientific">Cryptotermes secundus</name>
    <dbReference type="NCBI Taxonomy" id="105785"/>
    <lineage>
        <taxon>Eukaryota</taxon>
        <taxon>Metazoa</taxon>
        <taxon>Ecdysozoa</taxon>
        <taxon>Arthropoda</taxon>
        <taxon>Hexapoda</taxon>
        <taxon>Insecta</taxon>
        <taxon>Pterygota</taxon>
        <taxon>Neoptera</taxon>
        <taxon>Polyneoptera</taxon>
        <taxon>Dictyoptera</taxon>
        <taxon>Blattodea</taxon>
        <taxon>Blattoidea</taxon>
        <taxon>Termitoidae</taxon>
        <taxon>Kalotermitidae</taxon>
        <taxon>Cryptotermitinae</taxon>
        <taxon>Cryptotermes</taxon>
    </lineage>
</organism>
<sequence>MTRRRNTINIYDYPEHLNPFREDADDNNEKFNTTVRRCSPFRVNAWNVFSSNKGKSMASEDIDRVSSSASSRFMTWTPKLLRKASFRQSSRSKAAEFLGPRGTLSPIMSRLSFRNTASQRMVPPASSRSSLPPSASPASLHSSKSRVTLPPSHSPNAFSSSKLTSPPGRPAAPNVRTSLSPSRSLLAPAVAPSTGNAPNNVNTGSNQTAPVLAVGVNLCPASPSEKIVGEQASENETKYIQQGAKPKKKRRAPAPPMTSPGKSTSDNRQFNSNESDASMTSSVTSSSAEEPSPYDQSAAATSDLEVICQEPELDSKNRESDSPDVKEPEQLKRKQLSSSEKSVPEHHFEKGAEHSDRPENTEKELQELVHTHVSEHSERRDKMNDGKCAFRKDDDNVIVDNGVREEYPSSKSENGNLKLQSTFGNELQENGSQPEDGNLSFQQGWKVHKAKSSAENESTDDRNELDDGVRNTETSIKIPESFAVNTYRQNGKNFYSKNVDVQNEGKLHTEHIKQTKQLTPEPKPRTTLRNMIKN</sequence>
<feature type="compositionally biased region" description="Polar residues" evidence="1">
    <location>
        <begin position="409"/>
        <end position="443"/>
    </location>
</feature>
<keyword evidence="3" id="KW-1185">Reference proteome</keyword>
<evidence type="ECO:0000256" key="1">
    <source>
        <dbReference type="SAM" id="MobiDB-lite"/>
    </source>
</evidence>
<dbReference type="OrthoDB" id="8195544at2759"/>
<feature type="region of interest" description="Disordered" evidence="1">
    <location>
        <begin position="502"/>
        <end position="534"/>
    </location>
</feature>
<name>A0A2J7RII4_9NEOP</name>
<dbReference type="EMBL" id="NEVH01003500">
    <property type="protein sequence ID" value="PNF40641.1"/>
    <property type="molecule type" value="Genomic_DNA"/>
</dbReference>
<feature type="compositionally biased region" description="Low complexity" evidence="1">
    <location>
        <begin position="275"/>
        <end position="293"/>
    </location>
</feature>
<feature type="region of interest" description="Disordered" evidence="1">
    <location>
        <begin position="116"/>
        <end position="183"/>
    </location>
</feature>
<accession>A0A2J7RII4</accession>
<protein>
    <submittedName>
        <fullName evidence="2">Uncharacterized protein</fullName>
    </submittedName>
</protein>
<feature type="compositionally biased region" description="Basic and acidic residues" evidence="1">
    <location>
        <begin position="503"/>
        <end position="513"/>
    </location>
</feature>
<dbReference type="Proteomes" id="UP000235965">
    <property type="component" value="Unassembled WGS sequence"/>
</dbReference>
<feature type="region of interest" description="Disordered" evidence="1">
    <location>
        <begin position="228"/>
        <end position="476"/>
    </location>
</feature>
<reference evidence="2 3" key="1">
    <citation type="submission" date="2017-12" db="EMBL/GenBank/DDBJ databases">
        <title>Hemimetabolous genomes reveal molecular basis of termite eusociality.</title>
        <authorList>
            <person name="Harrison M.C."/>
            <person name="Jongepier E."/>
            <person name="Robertson H.M."/>
            <person name="Arning N."/>
            <person name="Bitard-Feildel T."/>
            <person name="Chao H."/>
            <person name="Childers C.P."/>
            <person name="Dinh H."/>
            <person name="Doddapaneni H."/>
            <person name="Dugan S."/>
            <person name="Gowin J."/>
            <person name="Greiner C."/>
            <person name="Han Y."/>
            <person name="Hu H."/>
            <person name="Hughes D.S.T."/>
            <person name="Huylmans A.-K."/>
            <person name="Kemena C."/>
            <person name="Kremer L.P.M."/>
            <person name="Lee S.L."/>
            <person name="Lopez-Ezquerra A."/>
            <person name="Mallet L."/>
            <person name="Monroy-Kuhn J.M."/>
            <person name="Moser A."/>
            <person name="Murali S.C."/>
            <person name="Muzny D.M."/>
            <person name="Otani S."/>
            <person name="Piulachs M.-D."/>
            <person name="Poelchau M."/>
            <person name="Qu J."/>
            <person name="Schaub F."/>
            <person name="Wada-Katsumata A."/>
            <person name="Worley K.C."/>
            <person name="Xie Q."/>
            <person name="Ylla G."/>
            <person name="Poulsen M."/>
            <person name="Gibbs R.A."/>
            <person name="Schal C."/>
            <person name="Richards S."/>
            <person name="Belles X."/>
            <person name="Korb J."/>
            <person name="Bornberg-Bauer E."/>
        </authorList>
    </citation>
    <scope>NUCLEOTIDE SEQUENCE [LARGE SCALE GENOMIC DNA]</scope>
    <source>
        <tissue evidence="2">Whole body</tissue>
    </source>
</reference>
<dbReference type="AlphaFoldDB" id="A0A2J7RII4"/>
<comment type="caution">
    <text evidence="2">The sequence shown here is derived from an EMBL/GenBank/DDBJ whole genome shotgun (WGS) entry which is preliminary data.</text>
</comment>
<gene>
    <name evidence="2" type="ORF">B7P43_G05919</name>
</gene>
<feature type="compositionally biased region" description="Polar residues" evidence="1">
    <location>
        <begin position="260"/>
        <end position="274"/>
    </location>
</feature>
<feature type="compositionally biased region" description="Basic and acidic residues" evidence="1">
    <location>
        <begin position="342"/>
        <end position="395"/>
    </location>
</feature>
<feature type="compositionally biased region" description="Low complexity" evidence="1">
    <location>
        <begin position="123"/>
        <end position="146"/>
    </location>
</feature>